<name>A0A5C3P189_9APHY</name>
<dbReference type="Proteomes" id="UP000308197">
    <property type="component" value="Unassembled WGS sequence"/>
</dbReference>
<reference evidence="1 2" key="1">
    <citation type="journal article" date="2019" name="Nat. Ecol. Evol.">
        <title>Megaphylogeny resolves global patterns of mushroom evolution.</title>
        <authorList>
            <person name="Varga T."/>
            <person name="Krizsan K."/>
            <person name="Foldi C."/>
            <person name="Dima B."/>
            <person name="Sanchez-Garcia M."/>
            <person name="Sanchez-Ramirez S."/>
            <person name="Szollosi G.J."/>
            <person name="Szarkandi J.G."/>
            <person name="Papp V."/>
            <person name="Albert L."/>
            <person name="Andreopoulos W."/>
            <person name="Angelini C."/>
            <person name="Antonin V."/>
            <person name="Barry K.W."/>
            <person name="Bougher N.L."/>
            <person name="Buchanan P."/>
            <person name="Buyck B."/>
            <person name="Bense V."/>
            <person name="Catcheside P."/>
            <person name="Chovatia M."/>
            <person name="Cooper J."/>
            <person name="Damon W."/>
            <person name="Desjardin D."/>
            <person name="Finy P."/>
            <person name="Geml J."/>
            <person name="Haridas S."/>
            <person name="Hughes K."/>
            <person name="Justo A."/>
            <person name="Karasinski D."/>
            <person name="Kautmanova I."/>
            <person name="Kiss B."/>
            <person name="Kocsube S."/>
            <person name="Kotiranta H."/>
            <person name="LaButti K.M."/>
            <person name="Lechner B.E."/>
            <person name="Liimatainen K."/>
            <person name="Lipzen A."/>
            <person name="Lukacs Z."/>
            <person name="Mihaltcheva S."/>
            <person name="Morgado L.N."/>
            <person name="Niskanen T."/>
            <person name="Noordeloos M.E."/>
            <person name="Ohm R.A."/>
            <person name="Ortiz-Santana B."/>
            <person name="Ovrebo C."/>
            <person name="Racz N."/>
            <person name="Riley R."/>
            <person name="Savchenko A."/>
            <person name="Shiryaev A."/>
            <person name="Soop K."/>
            <person name="Spirin V."/>
            <person name="Szebenyi C."/>
            <person name="Tomsovsky M."/>
            <person name="Tulloss R.E."/>
            <person name="Uehling J."/>
            <person name="Grigoriev I.V."/>
            <person name="Vagvolgyi C."/>
            <person name="Papp T."/>
            <person name="Martin F.M."/>
            <person name="Miettinen O."/>
            <person name="Hibbett D.S."/>
            <person name="Nagy L.G."/>
        </authorList>
    </citation>
    <scope>NUCLEOTIDE SEQUENCE [LARGE SCALE GENOMIC DNA]</scope>
    <source>
        <strain evidence="1 2">HHB13444</strain>
    </source>
</reference>
<organism evidence="1 2">
    <name type="scientific">Polyporus arcularius HHB13444</name>
    <dbReference type="NCBI Taxonomy" id="1314778"/>
    <lineage>
        <taxon>Eukaryota</taxon>
        <taxon>Fungi</taxon>
        <taxon>Dikarya</taxon>
        <taxon>Basidiomycota</taxon>
        <taxon>Agaricomycotina</taxon>
        <taxon>Agaricomycetes</taxon>
        <taxon>Polyporales</taxon>
        <taxon>Polyporaceae</taxon>
        <taxon>Polyporus</taxon>
    </lineage>
</organism>
<dbReference type="EMBL" id="ML211407">
    <property type="protein sequence ID" value="TFK83271.1"/>
    <property type="molecule type" value="Genomic_DNA"/>
</dbReference>
<sequence>MPYVSNTSAGYRTTTVTYTSTHTITAMPVATQSRSDVATAEVGDVTNVLTLAGFAISLTGFAFTYYRGLPSGAEIEHWRKLVKKWKAWMHNLPPDMKQRIMQDNPTLMTQLETDLTRLDAQLESLEWNFASSGKKERYNWGSDLSRQYRHANQTMNNMQEVWKTSTERYRDPHPFQQALPIAYPTGVVPPPQSLSWKESTIKNYQRLRASIANRPSLSQMSARALPIIDSMWASAFP</sequence>
<protein>
    <submittedName>
        <fullName evidence="1">Uncharacterized protein</fullName>
    </submittedName>
</protein>
<evidence type="ECO:0000313" key="2">
    <source>
        <dbReference type="Proteomes" id="UP000308197"/>
    </source>
</evidence>
<accession>A0A5C3P189</accession>
<keyword evidence="2" id="KW-1185">Reference proteome</keyword>
<dbReference type="AlphaFoldDB" id="A0A5C3P189"/>
<evidence type="ECO:0000313" key="1">
    <source>
        <dbReference type="EMBL" id="TFK83271.1"/>
    </source>
</evidence>
<dbReference type="InParanoid" id="A0A5C3P189"/>
<gene>
    <name evidence="1" type="ORF">K466DRAFT_603010</name>
</gene>
<proteinExistence type="predicted"/>